<evidence type="ECO:0000313" key="9">
    <source>
        <dbReference type="Proteomes" id="UP000654075"/>
    </source>
</evidence>
<name>A0A813HT25_POLGL</name>
<dbReference type="EC" id="5.2.1.8" evidence="2 5"/>
<sequence>ATSAVPEVLCVRSRRPFARRLVSSALAALCLGSSSSAALSWIPVPSADGEQVLRRSWLAIGALTAGGLLVEAPQPAEALVGSTLSPEIEAVVRVKKDGVADFTTLPSGLKIADLVVGKDDECCASSDNVIVDWSMRRSNGYFVDASFGFDQGRGIDERFGVGQTPELRFQPRGQDKDVIEGVKQAVLGMRVGGTRRVVVPPQLGFVSEDLQPNPTDWGRKRQIQRFRNQNWIFELRLKAIRK</sequence>
<dbReference type="PANTHER" id="PTHR43811">
    <property type="entry name" value="FKBP-TYPE PEPTIDYL-PROLYL CIS-TRANS ISOMERASE FKPA"/>
    <property type="match status" value="1"/>
</dbReference>
<gene>
    <name evidence="7" type="ORF">PGLA1383_LOCUS55446</name>
    <name evidence="8" type="ORF">PGLA2088_LOCUS3872</name>
</gene>
<dbReference type="SUPFAM" id="SSF54534">
    <property type="entry name" value="FKBP-like"/>
    <property type="match status" value="1"/>
</dbReference>
<evidence type="ECO:0000256" key="1">
    <source>
        <dbReference type="ARBA" id="ARBA00000971"/>
    </source>
</evidence>
<reference evidence="7" key="1">
    <citation type="submission" date="2021-02" db="EMBL/GenBank/DDBJ databases">
        <authorList>
            <person name="Dougan E. K."/>
            <person name="Rhodes N."/>
            <person name="Thang M."/>
            <person name="Chan C."/>
        </authorList>
    </citation>
    <scope>NUCLEOTIDE SEQUENCE</scope>
</reference>
<dbReference type="EMBL" id="CAJNNW010003456">
    <property type="protein sequence ID" value="CAE8645404.1"/>
    <property type="molecule type" value="Genomic_DNA"/>
</dbReference>
<comment type="catalytic activity">
    <reaction evidence="1 5">
        <text>[protein]-peptidylproline (omega=180) = [protein]-peptidylproline (omega=0)</text>
        <dbReference type="Rhea" id="RHEA:16237"/>
        <dbReference type="Rhea" id="RHEA-COMP:10747"/>
        <dbReference type="Rhea" id="RHEA-COMP:10748"/>
        <dbReference type="ChEBI" id="CHEBI:83833"/>
        <dbReference type="ChEBI" id="CHEBI:83834"/>
        <dbReference type="EC" id="5.2.1.8"/>
    </reaction>
</comment>
<dbReference type="EMBL" id="CAJNNV010032659">
    <property type="protein sequence ID" value="CAE8640660.1"/>
    <property type="molecule type" value="Genomic_DNA"/>
</dbReference>
<dbReference type="OrthoDB" id="435039at2759"/>
<comment type="caution">
    <text evidence="7">The sequence shown here is derived from an EMBL/GenBank/DDBJ whole genome shotgun (WGS) entry which is preliminary data.</text>
</comment>
<dbReference type="Proteomes" id="UP000626109">
    <property type="component" value="Unassembled WGS sequence"/>
</dbReference>
<evidence type="ECO:0000256" key="3">
    <source>
        <dbReference type="ARBA" id="ARBA00023110"/>
    </source>
</evidence>
<dbReference type="GO" id="GO:0003755">
    <property type="term" value="F:peptidyl-prolyl cis-trans isomerase activity"/>
    <property type="evidence" value="ECO:0007669"/>
    <property type="project" value="UniProtKB-KW"/>
</dbReference>
<dbReference type="PANTHER" id="PTHR43811:SF26">
    <property type="entry name" value="PEPTIDYL-PROLYL CIS-TRANS ISOMERASE FKBP16-1, CHLOROPLASTIC"/>
    <property type="match status" value="1"/>
</dbReference>
<proteinExistence type="predicted"/>
<feature type="non-terminal residue" evidence="7">
    <location>
        <position position="242"/>
    </location>
</feature>
<dbReference type="InterPro" id="IPR046357">
    <property type="entry name" value="PPIase_dom_sf"/>
</dbReference>
<dbReference type="InterPro" id="IPR001179">
    <property type="entry name" value="PPIase_FKBP_dom"/>
</dbReference>
<dbReference type="AlphaFoldDB" id="A0A813HT25"/>
<dbReference type="PROSITE" id="PS50059">
    <property type="entry name" value="FKBP_PPIASE"/>
    <property type="match status" value="1"/>
</dbReference>
<keyword evidence="9" id="KW-1185">Reference proteome</keyword>
<dbReference type="Gene3D" id="3.10.50.40">
    <property type="match status" value="1"/>
</dbReference>
<keyword evidence="4 5" id="KW-0413">Isomerase</keyword>
<feature type="domain" description="PPIase FKBP-type" evidence="6">
    <location>
        <begin position="126"/>
        <end position="241"/>
    </location>
</feature>
<dbReference type="Pfam" id="PF00254">
    <property type="entry name" value="FKBP_C"/>
    <property type="match status" value="1"/>
</dbReference>
<evidence type="ECO:0000259" key="6">
    <source>
        <dbReference type="PROSITE" id="PS50059"/>
    </source>
</evidence>
<evidence type="ECO:0000313" key="7">
    <source>
        <dbReference type="EMBL" id="CAE8640660.1"/>
    </source>
</evidence>
<organism evidence="7 9">
    <name type="scientific">Polarella glacialis</name>
    <name type="common">Dinoflagellate</name>
    <dbReference type="NCBI Taxonomy" id="89957"/>
    <lineage>
        <taxon>Eukaryota</taxon>
        <taxon>Sar</taxon>
        <taxon>Alveolata</taxon>
        <taxon>Dinophyceae</taxon>
        <taxon>Suessiales</taxon>
        <taxon>Suessiaceae</taxon>
        <taxon>Polarella</taxon>
    </lineage>
</organism>
<keyword evidence="3 5" id="KW-0697">Rotamase</keyword>
<evidence type="ECO:0000256" key="4">
    <source>
        <dbReference type="ARBA" id="ARBA00023235"/>
    </source>
</evidence>
<dbReference type="Proteomes" id="UP000654075">
    <property type="component" value="Unassembled WGS sequence"/>
</dbReference>
<evidence type="ECO:0000313" key="8">
    <source>
        <dbReference type="EMBL" id="CAE8645404.1"/>
    </source>
</evidence>
<protein>
    <recommendedName>
        <fullName evidence="2 5">peptidylprolyl isomerase</fullName>
        <ecNumber evidence="2 5">5.2.1.8</ecNumber>
    </recommendedName>
</protein>
<evidence type="ECO:0000256" key="2">
    <source>
        <dbReference type="ARBA" id="ARBA00013194"/>
    </source>
</evidence>
<accession>A0A813HT25</accession>
<evidence type="ECO:0000256" key="5">
    <source>
        <dbReference type="PROSITE-ProRule" id="PRU00277"/>
    </source>
</evidence>